<evidence type="ECO:0000313" key="1">
    <source>
        <dbReference type="EMBL" id="TRO80365.1"/>
    </source>
</evidence>
<gene>
    <name evidence="1" type="ORF">FL622_11620</name>
</gene>
<keyword evidence="2" id="KW-1185">Reference proteome</keyword>
<name>A0A550JAV9_9BACT</name>
<dbReference type="OrthoDB" id="5402390at2"/>
<protein>
    <submittedName>
        <fullName evidence="1">Uncharacterized protein</fullName>
    </submittedName>
</protein>
<accession>A0A550JAV9</accession>
<reference evidence="1 2" key="1">
    <citation type="submission" date="2019-07" db="EMBL/GenBank/DDBJ databases">
        <title>Insights of Desulfuromonas acetexigens electromicrobiology.</title>
        <authorList>
            <person name="Katuri K."/>
            <person name="Sapireddy V."/>
            <person name="Shaw D.R."/>
            <person name="Saikaly P."/>
        </authorList>
    </citation>
    <scope>NUCLEOTIDE SEQUENCE [LARGE SCALE GENOMIC DNA]</scope>
    <source>
        <strain evidence="1 2">2873</strain>
    </source>
</reference>
<organism evidence="1 2">
    <name type="scientific">Trichloromonas acetexigens</name>
    <dbReference type="NCBI Taxonomy" id="38815"/>
    <lineage>
        <taxon>Bacteria</taxon>
        <taxon>Pseudomonadati</taxon>
        <taxon>Thermodesulfobacteriota</taxon>
        <taxon>Desulfuromonadia</taxon>
        <taxon>Desulfuromonadales</taxon>
        <taxon>Trichloromonadaceae</taxon>
        <taxon>Trichloromonas</taxon>
    </lineage>
</organism>
<evidence type="ECO:0000313" key="2">
    <source>
        <dbReference type="Proteomes" id="UP000317155"/>
    </source>
</evidence>
<dbReference type="AlphaFoldDB" id="A0A550JAV9"/>
<dbReference type="Proteomes" id="UP000317155">
    <property type="component" value="Unassembled WGS sequence"/>
</dbReference>
<comment type="caution">
    <text evidence="1">The sequence shown here is derived from an EMBL/GenBank/DDBJ whole genome shotgun (WGS) entry which is preliminary data.</text>
</comment>
<sequence>MKTCAVCGKEFDPERLPATPAEEAGAFMARELWADAGELCPECLANRGTLGMMYCRELFG</sequence>
<dbReference type="EMBL" id="VJVV01000008">
    <property type="protein sequence ID" value="TRO80365.1"/>
    <property type="molecule type" value="Genomic_DNA"/>
</dbReference>
<proteinExistence type="predicted"/>